<gene>
    <name evidence="3" type="ORF">GCM10023185_11560</name>
</gene>
<dbReference type="Pfam" id="PF18962">
    <property type="entry name" value="Por_Secre_tail"/>
    <property type="match status" value="1"/>
</dbReference>
<dbReference type="InterPro" id="IPR056600">
    <property type="entry name" value="GBD_T9SS_assoc"/>
</dbReference>
<dbReference type="InterPro" id="IPR036116">
    <property type="entry name" value="FN3_sf"/>
</dbReference>
<dbReference type="PROSITE" id="PS50853">
    <property type="entry name" value="FN3"/>
    <property type="match status" value="2"/>
</dbReference>
<evidence type="ECO:0000259" key="2">
    <source>
        <dbReference type="PROSITE" id="PS50853"/>
    </source>
</evidence>
<organism evidence="3 4">
    <name type="scientific">Hymenobacter saemangeumensis</name>
    <dbReference type="NCBI Taxonomy" id="1084522"/>
    <lineage>
        <taxon>Bacteria</taxon>
        <taxon>Pseudomonadati</taxon>
        <taxon>Bacteroidota</taxon>
        <taxon>Cytophagia</taxon>
        <taxon>Cytophagales</taxon>
        <taxon>Hymenobacteraceae</taxon>
        <taxon>Hymenobacter</taxon>
    </lineage>
</organism>
<proteinExistence type="predicted"/>
<name>A0ABP8I6K2_9BACT</name>
<accession>A0ABP8I6K2</accession>
<dbReference type="PANTHER" id="PTHR46708:SF2">
    <property type="entry name" value="FIBRONECTIN TYPE-III DOMAIN-CONTAINING PROTEIN"/>
    <property type="match status" value="1"/>
</dbReference>
<dbReference type="SMART" id="SM00060">
    <property type="entry name" value="FN3"/>
    <property type="match status" value="2"/>
</dbReference>
<dbReference type="Pfam" id="PF23759">
    <property type="entry name" value="GBD_T9SS_assoc"/>
    <property type="match status" value="2"/>
</dbReference>
<comment type="caution">
    <text evidence="3">The sequence shown here is derived from an EMBL/GenBank/DDBJ whole genome shotgun (WGS) entry which is preliminary data.</text>
</comment>
<reference evidence="4" key="1">
    <citation type="journal article" date="2019" name="Int. J. Syst. Evol. Microbiol.">
        <title>The Global Catalogue of Microorganisms (GCM) 10K type strain sequencing project: providing services to taxonomists for standard genome sequencing and annotation.</title>
        <authorList>
            <consortium name="The Broad Institute Genomics Platform"/>
            <consortium name="The Broad Institute Genome Sequencing Center for Infectious Disease"/>
            <person name="Wu L."/>
            <person name="Ma J."/>
        </authorList>
    </citation>
    <scope>NUCLEOTIDE SEQUENCE [LARGE SCALE GENOMIC DNA]</scope>
    <source>
        <strain evidence="4">JCM 17923</strain>
    </source>
</reference>
<feature type="domain" description="Fibronectin type-III" evidence="2">
    <location>
        <begin position="212"/>
        <end position="317"/>
    </location>
</feature>
<protein>
    <recommendedName>
        <fullName evidence="2">Fibronectin type-III domain-containing protein</fullName>
    </recommendedName>
</protein>
<evidence type="ECO:0000313" key="4">
    <source>
        <dbReference type="Proteomes" id="UP001501153"/>
    </source>
</evidence>
<keyword evidence="1" id="KW-0677">Repeat</keyword>
<dbReference type="InterPro" id="IPR050991">
    <property type="entry name" value="ECM_Regulatory_Proteins"/>
</dbReference>
<dbReference type="CDD" id="cd00063">
    <property type="entry name" value="FN3"/>
    <property type="match status" value="1"/>
</dbReference>
<keyword evidence="4" id="KW-1185">Reference proteome</keyword>
<dbReference type="InterPro" id="IPR013783">
    <property type="entry name" value="Ig-like_fold"/>
</dbReference>
<dbReference type="InterPro" id="IPR026444">
    <property type="entry name" value="Secre_tail"/>
</dbReference>
<dbReference type="SUPFAM" id="SSF49265">
    <property type="entry name" value="Fibronectin type III"/>
    <property type="match status" value="2"/>
</dbReference>
<dbReference type="Proteomes" id="UP001501153">
    <property type="component" value="Unassembled WGS sequence"/>
</dbReference>
<feature type="domain" description="Fibronectin type-III" evidence="2">
    <location>
        <begin position="458"/>
        <end position="545"/>
    </location>
</feature>
<dbReference type="PANTHER" id="PTHR46708">
    <property type="entry name" value="TENASCIN"/>
    <property type="match status" value="1"/>
</dbReference>
<dbReference type="InterPro" id="IPR003961">
    <property type="entry name" value="FN3_dom"/>
</dbReference>
<dbReference type="Gene3D" id="2.60.40.10">
    <property type="entry name" value="Immunoglobulins"/>
    <property type="match status" value="2"/>
</dbReference>
<dbReference type="Gene3D" id="2.60.120.380">
    <property type="match status" value="1"/>
</dbReference>
<dbReference type="EMBL" id="BAABGZ010000013">
    <property type="protein sequence ID" value="GAA4352162.1"/>
    <property type="molecule type" value="Genomic_DNA"/>
</dbReference>
<sequence>MLSVGLAQAQVSGYSFTQSNGSYAPLTGATVVATASAGNGYLDSSTIPVTLPFSFVFNGASYGSLFINSNGSLTFGSASTTTVPISSTTSYSGAISALGRDLQGRQTAPLGEISTQTLGSGSAQTFVVQFSNFQRFGNSSPGPANDSFSFQIRLNQLGNTIDLVYGPFTYDGSGSTNAQVGLRGANSNDFNNRTILSSGSWAASSAGTNSSASMALSATVIPAAGLTFTFTPPACSMPSISVGSVSTSSASVSFSVVSGDSYTISTTPASSTQTVTTSPATLSGLMPGTSYTVQVVRNCAGGASSAPATATFTTAYAAPANDDCSGAIGLTPQASCTPVSGTTIGATASAVPNACDGSADDDVWYSFVATTGQHIINVTGNSGFDAVLSLRSGACPGTALGTCTDATGSGGTETITASGLTVGATYYVRVFTYSSAAPTTAAAGGFTICVVEPPACAAPSSVAASNITSTSANITFTVGNGNTSYSVTATPTSGSAVTATGTSSPIALTGLASGMSYSVVVTGSCSGGATASSTAYTFSTLTPPPANDNCANAITLTSAASCSPVAGTVAGATQSLPRISCNGFGGSGPAQDVWYRFTASVRSHTIAITGTFDGVLEVRSDDCAAGTNVGCSDVTGNNETLTLTTFNPGTTYLLRYYPSVANPVDKTFSICITQPADLTVSSPQNVPPGSYNNITVQGGGVATLTGPTSVFGTLLVQSGGSLAPNCQTLSGPGSFTLAAGAELRICSAAGITATATVGDVQMTGTRSYSPDASYLYMGSVAQSTGNGLPATVRSLMTSNANNLTLSQPVAVTQEVRLLAAGNIVTTASNTLTLLSTPGGTALVANLSTGAVTGPGAIMQRAIDPGLNAGPGYRHYSSPVQSTTLADLSTPGFTPVVNPAYNSSATPNLITPFPTVFGYDETRIASVTSTYSSFDKGWFSPSALTDVMQPTQGYTVNIPASAIVDFRGTFNNGTVSTGPLTRGTDPQAGWHLVGNPYPSPLNWSDVAAADRSGLDAAMYVFESTSQYGGQYRSYVNGMGSGNPLVAAGQGFFVRVSAGQASGQLTFRNSQRSTDFAQPAPFRRGQADLRPQLQLQVQAPTGLVDAVYLYAQAGATAGTDAGFDAAKLVNPSGLNLAAVAADGQAQAVAGLPGFSSATLVPLALAVPAAGSYVLRLAELGNWPAGQAVYLHDAQTGQQVELRQQAGYRVSLSAQQAAQPLAGRFSLRFGPAAPLATSAPLAAAVHLYPNPARERCTVEVPGVAGARQVQATLVNSLGQQVRTHTAPLPAGGTQLQLDLQGLAQGVYTLQLRIGAEVLTRRLAVQ</sequence>
<evidence type="ECO:0000313" key="3">
    <source>
        <dbReference type="EMBL" id="GAA4352162.1"/>
    </source>
</evidence>
<evidence type="ECO:0000256" key="1">
    <source>
        <dbReference type="ARBA" id="ARBA00022737"/>
    </source>
</evidence>
<dbReference type="NCBIfam" id="TIGR04183">
    <property type="entry name" value="Por_Secre_tail"/>
    <property type="match status" value="1"/>
</dbReference>
<dbReference type="Pfam" id="PF00041">
    <property type="entry name" value="fn3"/>
    <property type="match status" value="2"/>
</dbReference>